<accession>A0A8X7MST9</accession>
<proteinExistence type="predicted"/>
<dbReference type="GO" id="GO:0003729">
    <property type="term" value="F:mRNA binding"/>
    <property type="evidence" value="ECO:0007669"/>
    <property type="project" value="TreeGrafter"/>
</dbReference>
<evidence type="ECO:0000256" key="2">
    <source>
        <dbReference type="PROSITE-ProRule" id="PRU00708"/>
    </source>
</evidence>
<keyword evidence="6" id="KW-1185">Reference proteome</keyword>
<dbReference type="PANTHER" id="PTHR47938:SF35">
    <property type="entry name" value="PENTATRICOPEPTIDE REPEAT-CONTAINING PROTEIN 4, MITOCHONDRIAL-RELATED"/>
    <property type="match status" value="1"/>
</dbReference>
<dbReference type="InterPro" id="IPR011990">
    <property type="entry name" value="TPR-like_helical_dom_sf"/>
</dbReference>
<dbReference type="Pfam" id="PF01535">
    <property type="entry name" value="PPR"/>
    <property type="match status" value="2"/>
</dbReference>
<keyword evidence="1" id="KW-0677">Repeat</keyword>
<dbReference type="NCBIfam" id="TIGR00756">
    <property type="entry name" value="PPR"/>
    <property type="match status" value="1"/>
</dbReference>
<evidence type="ECO:0000313" key="6">
    <source>
        <dbReference type="Proteomes" id="UP000077684"/>
    </source>
</evidence>
<reference evidence="5" key="2">
    <citation type="journal article" date="2019" name="IMA Fungus">
        <title>Genome sequencing and comparison of five Tilletia species to identify candidate genes for the detection of regulated species infecting wheat.</title>
        <authorList>
            <person name="Nguyen H.D.T."/>
            <person name="Sultana T."/>
            <person name="Kesanakurti P."/>
            <person name="Hambleton S."/>
        </authorList>
    </citation>
    <scope>NUCLEOTIDE SEQUENCE</scope>
    <source>
        <strain evidence="5">DAOMC 236426</strain>
    </source>
</reference>
<sequence length="1153" mass="125494">MQNSNASPVRTGFGGTGAISESTDLISYASSQDSRHRSPSEPGSPFSIRSTPGQTAVEAEIEERVPGPSLSPPSSGYPGISRHVPSSDVPSECGRLPPRPSKINTTAMAGPFSNTIESQQAQSRYCRAFKQVRSQMLITSSILEPSRGDEIHSDEPALSATPRATHALPAETQSFIPLPSRAHVRFRVAFNRMRNQMLITSRRVETGSLDRNSFGHRVLRPRSTLVGIKEIPTMLTFATLAISSPQSETTAFSSESKYPCNGSFFDVLRSRLSVALPASDDSCLQSDEGSLQQSAGRACHAVIQAVTDSAEMEGSLAKAQSPSGQEQMSARLAALQIITNTLNRFEQDLEGDTLALAAGQPTSDSRRAGTALFVYNTSMEACFRLGYPDRALEIFERILTHGRQVSRISIDAHTINVVFEGLLRVGEPTTAVNWLLKLREHNQLVKLAGASPDEVEAKLLPEPTDFIVMEILDALVDTLPPCRTTEAQEPLDAVLELLPVVRERMEASSIVLPPALAARVGQILSFGQVLAVQPKSFCAQEVQLPSRRSTPQLKTLSHIDGGRFPTQSAVPQVLPLPPSNVTSVHQSATRTNFAGSRLAVMPANVTIPDLPPLRKIDAGLGRRLEFLLRPKKGRDEGTFIDIKASMAVLRKQIAHGIYPDAAALKDLLMTGGRVNNLQLIREAYAIASVVVSAMERGSEDQSYAWYNIEDAVLSALAHAGDTVAANAHRQRLLEAGQVPSANAYAALIATVKDTTDDSQAARKLFEESRSLGVVPNVYLFNTIISKLSRARKAYPALQLFEEMQKPPYNFRPTSVTYGAIVNACVRGGDAQRAAKYFAEMEADPSFKPRVPPYNTMIQHFTYAVPDRKQALFYYAKMQRAGVQPSAHTYKLLLDLHGTVKPVQPQQMEMIFDRMRNDPGVEINGAHWASLIQSYGTDLKNLDMAIEIYHRAQASGNQDPVALEALMLVFFELQQPALMRQYAEQAIQSSGTRMTAYICNLLIKGYALDSLAAARAIFEQMQDPPAGMAAVGNHSPRVHGAGGVKTRSGVQPTSVSAQKGGATRRGRASIGADIGSSSLQLIYREPSSYESMIRAELFHGHVDRAQRVFNMMETRGFPSALLSRTRVLFDQPCASVLTVAVCTNKSIDAATGPY</sequence>
<feature type="domain" description="PROP1-like PPR" evidence="4">
    <location>
        <begin position="755"/>
        <end position="896"/>
    </location>
</feature>
<dbReference type="AlphaFoldDB" id="A0A8X7MST9"/>
<feature type="repeat" description="PPR" evidence="2">
    <location>
        <begin position="1084"/>
        <end position="1118"/>
    </location>
</feature>
<dbReference type="InterPro" id="IPR033443">
    <property type="entry name" value="PROP1-like_PPR_dom"/>
</dbReference>
<dbReference type="EMBL" id="LWDE02000524">
    <property type="protein sequence ID" value="KAE8247046.1"/>
    <property type="molecule type" value="Genomic_DNA"/>
</dbReference>
<evidence type="ECO:0000259" key="4">
    <source>
        <dbReference type="Pfam" id="PF17177"/>
    </source>
</evidence>
<comment type="caution">
    <text evidence="5">The sequence shown here is derived from an EMBL/GenBank/DDBJ whole genome shotgun (WGS) entry which is preliminary data.</text>
</comment>
<dbReference type="Gene3D" id="1.25.40.10">
    <property type="entry name" value="Tetratricopeptide repeat domain"/>
    <property type="match status" value="3"/>
</dbReference>
<feature type="compositionally biased region" description="Polar residues" evidence="3">
    <location>
        <begin position="1047"/>
        <end position="1056"/>
    </location>
</feature>
<dbReference type="PANTHER" id="PTHR47938">
    <property type="entry name" value="RESPIRATORY COMPLEX I CHAPERONE (CIA84), PUTATIVE (AFU_ORTHOLOGUE AFUA_2G06020)-RELATED"/>
    <property type="match status" value="1"/>
</dbReference>
<dbReference type="InterPro" id="IPR002885">
    <property type="entry name" value="PPR_rpt"/>
</dbReference>
<evidence type="ECO:0000256" key="1">
    <source>
        <dbReference type="ARBA" id="ARBA00022737"/>
    </source>
</evidence>
<feature type="compositionally biased region" description="Low complexity" evidence="3">
    <location>
        <begin position="66"/>
        <end position="81"/>
    </location>
</feature>
<feature type="region of interest" description="Disordered" evidence="3">
    <location>
        <begin position="1"/>
        <end position="103"/>
    </location>
</feature>
<protein>
    <recommendedName>
        <fullName evidence="4">PROP1-like PPR domain-containing protein</fullName>
    </recommendedName>
</protein>
<dbReference type="GO" id="GO:0140053">
    <property type="term" value="P:mitochondrial gene expression"/>
    <property type="evidence" value="ECO:0007669"/>
    <property type="project" value="TreeGrafter"/>
</dbReference>
<dbReference type="PROSITE" id="PS51375">
    <property type="entry name" value="PPR"/>
    <property type="match status" value="3"/>
</dbReference>
<feature type="repeat" description="PPR" evidence="2">
    <location>
        <begin position="813"/>
        <end position="843"/>
    </location>
</feature>
<organism evidence="5 6">
    <name type="scientific">Tilletia controversa</name>
    <name type="common">dwarf bunt fungus</name>
    <dbReference type="NCBI Taxonomy" id="13291"/>
    <lineage>
        <taxon>Eukaryota</taxon>
        <taxon>Fungi</taxon>
        <taxon>Dikarya</taxon>
        <taxon>Basidiomycota</taxon>
        <taxon>Ustilaginomycotina</taxon>
        <taxon>Exobasidiomycetes</taxon>
        <taxon>Tilletiales</taxon>
        <taxon>Tilletiaceae</taxon>
        <taxon>Tilletia</taxon>
    </lineage>
</organism>
<dbReference type="GO" id="GO:0005739">
    <property type="term" value="C:mitochondrion"/>
    <property type="evidence" value="ECO:0007669"/>
    <property type="project" value="TreeGrafter"/>
</dbReference>
<dbReference type="Proteomes" id="UP000077684">
    <property type="component" value="Unassembled WGS sequence"/>
</dbReference>
<feature type="compositionally biased region" description="Polar residues" evidence="3">
    <location>
        <begin position="19"/>
        <end position="32"/>
    </location>
</feature>
<feature type="repeat" description="PPR" evidence="2">
    <location>
        <begin position="371"/>
        <end position="405"/>
    </location>
</feature>
<gene>
    <name evidence="5" type="ORF">A4X06_0g4740</name>
</gene>
<evidence type="ECO:0000256" key="3">
    <source>
        <dbReference type="SAM" id="MobiDB-lite"/>
    </source>
</evidence>
<dbReference type="SUPFAM" id="SSF81901">
    <property type="entry name" value="HCP-like"/>
    <property type="match status" value="1"/>
</dbReference>
<name>A0A8X7MST9_9BASI</name>
<dbReference type="Pfam" id="PF17177">
    <property type="entry name" value="PPR_long"/>
    <property type="match status" value="1"/>
</dbReference>
<evidence type="ECO:0000313" key="5">
    <source>
        <dbReference type="EMBL" id="KAE8247046.1"/>
    </source>
</evidence>
<reference evidence="5" key="1">
    <citation type="submission" date="2016-04" db="EMBL/GenBank/DDBJ databases">
        <authorList>
            <person name="Nguyen H.D."/>
            <person name="Samba Siva P."/>
            <person name="Cullis J."/>
            <person name="Levesque C.A."/>
            <person name="Hambleton S."/>
        </authorList>
    </citation>
    <scope>NUCLEOTIDE SEQUENCE</scope>
    <source>
        <strain evidence="5">DAOMC 236426</strain>
    </source>
</reference>
<feature type="region of interest" description="Disordered" evidence="3">
    <location>
        <begin position="1041"/>
        <end position="1061"/>
    </location>
</feature>